<dbReference type="GO" id="GO:0016020">
    <property type="term" value="C:membrane"/>
    <property type="evidence" value="ECO:0007669"/>
    <property type="project" value="UniProtKB-SubCell"/>
</dbReference>
<gene>
    <name evidence="9" type="ORF">HHI36_014090</name>
</gene>
<evidence type="ECO:0000313" key="10">
    <source>
        <dbReference type="Proteomes" id="UP001516400"/>
    </source>
</evidence>
<dbReference type="PANTHER" id="PTHR11662">
    <property type="entry name" value="SOLUTE CARRIER FAMILY 17"/>
    <property type="match status" value="1"/>
</dbReference>
<proteinExistence type="predicted"/>
<reference evidence="9 10" key="1">
    <citation type="journal article" date="2021" name="BMC Biol.">
        <title>Horizontally acquired antibacterial genes associated with adaptive radiation of ladybird beetles.</title>
        <authorList>
            <person name="Li H.S."/>
            <person name="Tang X.F."/>
            <person name="Huang Y.H."/>
            <person name="Xu Z.Y."/>
            <person name="Chen M.L."/>
            <person name="Du X.Y."/>
            <person name="Qiu B.Y."/>
            <person name="Chen P.T."/>
            <person name="Zhang W."/>
            <person name="Slipinski A."/>
            <person name="Escalona H.E."/>
            <person name="Waterhouse R.M."/>
            <person name="Zwick A."/>
            <person name="Pang H."/>
        </authorList>
    </citation>
    <scope>NUCLEOTIDE SEQUENCE [LARGE SCALE GENOMIC DNA]</scope>
    <source>
        <strain evidence="9">SYSU2018</strain>
    </source>
</reference>
<dbReference type="AlphaFoldDB" id="A0ABD2N1R6"/>
<keyword evidence="2" id="KW-0813">Transport</keyword>
<protein>
    <recommendedName>
        <fullName evidence="8">Major facilitator superfamily (MFS) profile domain-containing protein</fullName>
    </recommendedName>
</protein>
<dbReference type="Pfam" id="PF07690">
    <property type="entry name" value="MFS_1"/>
    <property type="match status" value="1"/>
</dbReference>
<dbReference type="PANTHER" id="PTHR11662:SF280">
    <property type="entry name" value="FI21844P1-RELATED"/>
    <property type="match status" value="1"/>
</dbReference>
<evidence type="ECO:0000256" key="5">
    <source>
        <dbReference type="ARBA" id="ARBA00022989"/>
    </source>
</evidence>
<evidence type="ECO:0000256" key="6">
    <source>
        <dbReference type="ARBA" id="ARBA00023136"/>
    </source>
</evidence>
<dbReference type="Gene3D" id="1.20.1250.20">
    <property type="entry name" value="MFS general substrate transporter like domains"/>
    <property type="match status" value="2"/>
</dbReference>
<dbReference type="InterPro" id="IPR011701">
    <property type="entry name" value="MFS"/>
</dbReference>
<evidence type="ECO:0000256" key="7">
    <source>
        <dbReference type="SAM" id="Phobius"/>
    </source>
</evidence>
<keyword evidence="4" id="KW-0769">Symport</keyword>
<dbReference type="PROSITE" id="PS50850">
    <property type="entry name" value="MFS"/>
    <property type="match status" value="1"/>
</dbReference>
<keyword evidence="6 7" id="KW-0472">Membrane</keyword>
<evidence type="ECO:0000259" key="8">
    <source>
        <dbReference type="PROSITE" id="PS50850"/>
    </source>
</evidence>
<feature type="domain" description="Major facilitator superfamily (MFS) profile" evidence="8">
    <location>
        <begin position="16"/>
        <end position="434"/>
    </location>
</feature>
<dbReference type="InterPro" id="IPR020846">
    <property type="entry name" value="MFS_dom"/>
</dbReference>
<feature type="transmembrane region" description="Helical" evidence="7">
    <location>
        <begin position="272"/>
        <end position="298"/>
    </location>
</feature>
<dbReference type="FunFam" id="1.20.1250.20:FF:000003">
    <property type="entry name" value="Solute carrier family 17 member 3"/>
    <property type="match status" value="1"/>
</dbReference>
<dbReference type="InterPro" id="IPR050382">
    <property type="entry name" value="MFS_Na/Anion_cotransporter"/>
</dbReference>
<organism evidence="9 10">
    <name type="scientific">Cryptolaemus montrouzieri</name>
    <dbReference type="NCBI Taxonomy" id="559131"/>
    <lineage>
        <taxon>Eukaryota</taxon>
        <taxon>Metazoa</taxon>
        <taxon>Ecdysozoa</taxon>
        <taxon>Arthropoda</taxon>
        <taxon>Hexapoda</taxon>
        <taxon>Insecta</taxon>
        <taxon>Pterygota</taxon>
        <taxon>Neoptera</taxon>
        <taxon>Endopterygota</taxon>
        <taxon>Coleoptera</taxon>
        <taxon>Polyphaga</taxon>
        <taxon>Cucujiformia</taxon>
        <taxon>Coccinelloidea</taxon>
        <taxon>Coccinellidae</taxon>
        <taxon>Scymninae</taxon>
        <taxon>Scymnini</taxon>
        <taxon>Cryptolaemus</taxon>
    </lineage>
</organism>
<comment type="subcellular location">
    <subcellularLocation>
        <location evidence="1">Membrane</location>
        <topology evidence="1">Multi-pass membrane protein</topology>
    </subcellularLocation>
</comment>
<feature type="transmembrane region" description="Helical" evidence="7">
    <location>
        <begin position="343"/>
        <end position="365"/>
    </location>
</feature>
<evidence type="ECO:0000256" key="3">
    <source>
        <dbReference type="ARBA" id="ARBA00022692"/>
    </source>
</evidence>
<feature type="transmembrane region" description="Helical" evidence="7">
    <location>
        <begin position="186"/>
        <end position="205"/>
    </location>
</feature>
<dbReference type="Proteomes" id="UP001516400">
    <property type="component" value="Unassembled WGS sequence"/>
</dbReference>
<feature type="transmembrane region" description="Helical" evidence="7">
    <location>
        <begin position="377"/>
        <end position="397"/>
    </location>
</feature>
<dbReference type="InterPro" id="IPR036259">
    <property type="entry name" value="MFS_trans_sf"/>
</dbReference>
<keyword evidence="3 7" id="KW-0812">Transmembrane</keyword>
<evidence type="ECO:0000313" key="9">
    <source>
        <dbReference type="EMBL" id="KAL3272623.1"/>
    </source>
</evidence>
<comment type="caution">
    <text evidence="9">The sequence shown here is derived from an EMBL/GenBank/DDBJ whole genome shotgun (WGS) entry which is preliminary data.</text>
</comment>
<feature type="transmembrane region" description="Helical" evidence="7">
    <location>
        <begin position="409"/>
        <end position="429"/>
    </location>
</feature>
<evidence type="ECO:0000256" key="4">
    <source>
        <dbReference type="ARBA" id="ARBA00022847"/>
    </source>
</evidence>
<keyword evidence="5 7" id="KW-1133">Transmembrane helix</keyword>
<feature type="transmembrane region" description="Helical" evidence="7">
    <location>
        <begin position="62"/>
        <end position="79"/>
    </location>
</feature>
<feature type="transmembrane region" description="Helical" evidence="7">
    <location>
        <begin position="158"/>
        <end position="180"/>
    </location>
</feature>
<accession>A0ABD2N1R6</accession>
<feature type="transmembrane region" description="Helical" evidence="7">
    <location>
        <begin position="319"/>
        <end position="337"/>
    </location>
</feature>
<sequence length="454" mass="50445">MDSSDLPVYGLGYRHVQIALVFSMVVIMYMINMAPPIALVAMTDPGTSPNPRVPSFTNWNDQSIVLISFYFGFAPFQLFGGPLARKYGFKWFMVFSMLIASLISILIPSLIMKFGSMGLMFSFCLQGLCQGLIIPMLSDFISKWVPISERTVYGTFIFASKTLGTVFATQLTGLLASSWWGWPSAFYLYGSIGIIWSIFMTILGCNSPAEHSMISESERDYIERGKPITKKKVPWSKIIRSSPAWAVCMSHVGITWTIRLTTTELPTYMNRVLGFSVETCSVVLSITYLAAYLNTFLVSNISQRIINEKTLSTGTCRKICNSIASWGSAILLILLSLLSSESYLGLVLIFLTFICTNVSFAGFSINYNDVTPNYSGCLYGIGGLTSTVVSYIPLILVQLTVTNQTDSTQWIPTFFCAAAFTGLTNFFFIMKGSGETQEWDNPEEEESQNLLEKP</sequence>
<feature type="transmembrane region" description="Helical" evidence="7">
    <location>
        <begin position="20"/>
        <end position="42"/>
    </location>
</feature>
<dbReference type="EMBL" id="JABFTP020000062">
    <property type="protein sequence ID" value="KAL3272623.1"/>
    <property type="molecule type" value="Genomic_DNA"/>
</dbReference>
<name>A0ABD2N1R6_9CUCU</name>
<evidence type="ECO:0000256" key="1">
    <source>
        <dbReference type="ARBA" id="ARBA00004141"/>
    </source>
</evidence>
<feature type="transmembrane region" description="Helical" evidence="7">
    <location>
        <begin position="238"/>
        <end position="260"/>
    </location>
</feature>
<dbReference type="SUPFAM" id="SSF103473">
    <property type="entry name" value="MFS general substrate transporter"/>
    <property type="match status" value="1"/>
</dbReference>
<dbReference type="GO" id="GO:0015293">
    <property type="term" value="F:symporter activity"/>
    <property type="evidence" value="ECO:0007669"/>
    <property type="project" value="UniProtKB-KW"/>
</dbReference>
<feature type="transmembrane region" description="Helical" evidence="7">
    <location>
        <begin position="117"/>
        <end position="137"/>
    </location>
</feature>
<keyword evidence="10" id="KW-1185">Reference proteome</keyword>
<evidence type="ECO:0000256" key="2">
    <source>
        <dbReference type="ARBA" id="ARBA00022448"/>
    </source>
</evidence>
<feature type="transmembrane region" description="Helical" evidence="7">
    <location>
        <begin position="91"/>
        <end position="111"/>
    </location>
</feature>